<gene>
    <name evidence="1" type="ORF">PQR01_35160</name>
</gene>
<organism evidence="1 2">
    <name type="scientific">Paraburkholderia rhynchosiae</name>
    <dbReference type="NCBI Taxonomy" id="487049"/>
    <lineage>
        <taxon>Bacteria</taxon>
        <taxon>Pseudomonadati</taxon>
        <taxon>Pseudomonadota</taxon>
        <taxon>Betaproteobacteria</taxon>
        <taxon>Burkholderiales</taxon>
        <taxon>Burkholderiaceae</taxon>
        <taxon>Paraburkholderia</taxon>
    </lineage>
</organism>
<comment type="caution">
    <text evidence="1">The sequence shown here is derived from an EMBL/GenBank/DDBJ whole genome shotgun (WGS) entry which is preliminary data.</text>
</comment>
<evidence type="ECO:0000313" key="2">
    <source>
        <dbReference type="Proteomes" id="UP001629235"/>
    </source>
</evidence>
<reference evidence="1 2" key="1">
    <citation type="journal article" date="2024" name="Chem. Sci.">
        <title>Discovery of megapolipeptins by genome mining of a Burkholderiales bacteria collection.</title>
        <authorList>
            <person name="Paulo B.S."/>
            <person name="Recchia M.J.J."/>
            <person name="Lee S."/>
            <person name="Fergusson C.H."/>
            <person name="Romanowski S.B."/>
            <person name="Hernandez A."/>
            <person name="Krull N."/>
            <person name="Liu D.Y."/>
            <person name="Cavanagh H."/>
            <person name="Bos A."/>
            <person name="Gray C.A."/>
            <person name="Murphy B.T."/>
            <person name="Linington R.G."/>
            <person name="Eustaquio A.S."/>
        </authorList>
    </citation>
    <scope>NUCLEOTIDE SEQUENCE [LARGE SCALE GENOMIC DNA]</scope>
    <source>
        <strain evidence="1 2">RL18-126-BIB-B</strain>
    </source>
</reference>
<dbReference type="EMBL" id="JAQQDW010000122">
    <property type="protein sequence ID" value="MFM0108525.1"/>
    <property type="molecule type" value="Genomic_DNA"/>
</dbReference>
<evidence type="ECO:0000313" key="1">
    <source>
        <dbReference type="EMBL" id="MFM0108525.1"/>
    </source>
</evidence>
<name>A0ACC7NP49_9BURK</name>
<proteinExistence type="predicted"/>
<accession>A0ACC7NP49</accession>
<dbReference type="Proteomes" id="UP001629235">
    <property type="component" value="Unassembled WGS sequence"/>
</dbReference>
<keyword evidence="2" id="KW-1185">Reference proteome</keyword>
<feature type="non-terminal residue" evidence="1">
    <location>
        <position position="1"/>
    </location>
</feature>
<sequence length="255" mass="27109">HDNPSPEMTRPDLVLASAAGLATTAADSTHQASVNDHAITAGRDYSLSAGRSYHASVRGSISLFAYQDGMKFYAAKGGVELQAQSDEMALAALKDLTITSTDGRIVLNAAKEIWIGAGGSYIRITGSGIINGSPGPIMEKAPKWGKQGASSIRAPLPVMPATPLEQNPAELYTQKFDVSTVAENLGDGLTLANQPYRIYLPDDTLKQQGMLTDGATLTVFTAEPMKVRCEIGAGDWDVIEDAYDHHELEDGSERA</sequence>
<protein>
    <submittedName>
        <fullName evidence="1">DUF2345 domain-containing protein</fullName>
    </submittedName>
</protein>